<dbReference type="InterPro" id="IPR029058">
    <property type="entry name" value="AB_hydrolase_fold"/>
</dbReference>
<dbReference type="Proteomes" id="UP001054945">
    <property type="component" value="Unassembled WGS sequence"/>
</dbReference>
<keyword evidence="14" id="KW-1185">Reference proteome</keyword>
<dbReference type="GO" id="GO:0005739">
    <property type="term" value="C:mitochondrion"/>
    <property type="evidence" value="ECO:0007669"/>
    <property type="project" value="TreeGrafter"/>
</dbReference>
<comment type="catalytic activity">
    <reaction evidence="11">
        <text>1-octadecanoyl-2-(5Z,8Z,11Z,14Z-eicosatetraenoyl)-sn-glycerol + H2O = 2-(5Z,8Z,11Z,14Z-eicosatetraenoyl)-glycerol + octadecanoate + H(+)</text>
        <dbReference type="Rhea" id="RHEA:38507"/>
        <dbReference type="ChEBI" id="CHEBI:15377"/>
        <dbReference type="ChEBI" id="CHEBI:15378"/>
        <dbReference type="ChEBI" id="CHEBI:25629"/>
        <dbReference type="ChEBI" id="CHEBI:52392"/>
        <dbReference type="ChEBI" id="CHEBI:75728"/>
    </reaction>
</comment>
<dbReference type="PRINTS" id="PR00111">
    <property type="entry name" value="ABHYDROLASE"/>
</dbReference>
<dbReference type="PRINTS" id="PR00412">
    <property type="entry name" value="EPOXHYDRLASE"/>
</dbReference>
<dbReference type="PANTHER" id="PTHR46118">
    <property type="entry name" value="PROTEIN ABHD11"/>
    <property type="match status" value="1"/>
</dbReference>
<proteinExistence type="inferred from homology"/>
<dbReference type="AlphaFoldDB" id="A0AAV4MN31"/>
<evidence type="ECO:0000256" key="2">
    <source>
        <dbReference type="ARBA" id="ARBA00022801"/>
    </source>
</evidence>
<sequence>MELKYDIHLPPGDREENLPPVILLHGMLDSRKTWKYIAPQIAKCTGRKVYTVDARNHGESPWSDEFTFDILADDLDNFLNYHNIPRAALVGHSMGGRTSLTLALKKPEKVEKLVVEDMHLRDFRPTQRGPIMNLIKLLQESVEHIPPDVDELTAKRFLVDFMEPMLSSNNRANVAAKNFDASMIPLKKENGRYSWQANLNALEQFLTTDRIRQDIRGVYLGDSLFIYGTKSFFKIDKDPRILECFPRATKLGFEGASHLVHFEHPKRFVKDVSDFINGYHNIKSKY</sequence>
<evidence type="ECO:0000256" key="7">
    <source>
        <dbReference type="ARBA" id="ARBA00044064"/>
    </source>
</evidence>
<dbReference type="EMBL" id="BPLR01019985">
    <property type="protein sequence ID" value="GIX73763.1"/>
    <property type="molecule type" value="Genomic_DNA"/>
</dbReference>
<evidence type="ECO:0000256" key="6">
    <source>
        <dbReference type="ARBA" id="ARBA00043742"/>
    </source>
</evidence>
<evidence type="ECO:0000256" key="3">
    <source>
        <dbReference type="ARBA" id="ARBA00026104"/>
    </source>
</evidence>
<reference evidence="13 14" key="1">
    <citation type="submission" date="2021-06" db="EMBL/GenBank/DDBJ databases">
        <title>Caerostris extrusa draft genome.</title>
        <authorList>
            <person name="Kono N."/>
            <person name="Arakawa K."/>
        </authorList>
    </citation>
    <scope>NUCLEOTIDE SEQUENCE [LARGE SCALE GENOMIC DNA]</scope>
</reference>
<evidence type="ECO:0000256" key="4">
    <source>
        <dbReference type="ARBA" id="ARBA00042703"/>
    </source>
</evidence>
<comment type="catalytic activity">
    <reaction evidence="9">
        <text>1,2-didecanoylglycerol + H2O = decanoylglycerol + decanoate + H(+)</text>
        <dbReference type="Rhea" id="RHEA:48596"/>
        <dbReference type="ChEBI" id="CHEBI:11152"/>
        <dbReference type="ChEBI" id="CHEBI:15377"/>
        <dbReference type="ChEBI" id="CHEBI:15378"/>
        <dbReference type="ChEBI" id="CHEBI:27689"/>
        <dbReference type="ChEBI" id="CHEBI:90605"/>
    </reaction>
</comment>
<accession>A0AAV4MN31</accession>
<evidence type="ECO:0000256" key="8">
    <source>
        <dbReference type="ARBA" id="ARBA00048283"/>
    </source>
</evidence>
<name>A0AAV4MN31_CAEEX</name>
<evidence type="ECO:0000256" key="5">
    <source>
        <dbReference type="ARBA" id="ARBA00043667"/>
    </source>
</evidence>
<comment type="catalytic activity">
    <reaction evidence="5">
        <text>a 1,2-diacyl-sn-glycerol + H2O = a 2-acylglycerol + a fatty acid + H(+)</text>
        <dbReference type="Rhea" id="RHEA:33275"/>
        <dbReference type="ChEBI" id="CHEBI:15377"/>
        <dbReference type="ChEBI" id="CHEBI:15378"/>
        <dbReference type="ChEBI" id="CHEBI:17389"/>
        <dbReference type="ChEBI" id="CHEBI:17815"/>
        <dbReference type="ChEBI" id="CHEBI:28868"/>
        <dbReference type="EC" id="3.1.1.116"/>
    </reaction>
</comment>
<evidence type="ECO:0000256" key="11">
    <source>
        <dbReference type="ARBA" id="ARBA00048919"/>
    </source>
</evidence>
<dbReference type="PANTHER" id="PTHR46118:SF4">
    <property type="entry name" value="PROTEIN ABHD11"/>
    <property type="match status" value="1"/>
</dbReference>
<evidence type="ECO:0000256" key="10">
    <source>
        <dbReference type="ARBA" id="ARBA00048513"/>
    </source>
</evidence>
<dbReference type="InterPro" id="IPR000073">
    <property type="entry name" value="AB_hydrolase_1"/>
</dbReference>
<dbReference type="InterPro" id="IPR000639">
    <property type="entry name" value="Epox_hydrolase-like"/>
</dbReference>
<evidence type="ECO:0000256" key="1">
    <source>
        <dbReference type="ARBA" id="ARBA00008645"/>
    </source>
</evidence>
<comment type="catalytic activity">
    <reaction evidence="10">
        <text>1-octadecanoyl-2-(9Z-octadecenoyl)-sn-glycerol + H2O = 2-(9Z-octadecenoyl)-glycerol + octadecanoate + H(+)</text>
        <dbReference type="Rhea" id="RHEA:77103"/>
        <dbReference type="ChEBI" id="CHEBI:15377"/>
        <dbReference type="ChEBI" id="CHEBI:15378"/>
        <dbReference type="ChEBI" id="CHEBI:25629"/>
        <dbReference type="ChEBI" id="CHEBI:73990"/>
        <dbReference type="ChEBI" id="CHEBI:75468"/>
    </reaction>
</comment>
<comment type="catalytic activity">
    <reaction evidence="8">
        <text>1-octadecanoyl-2-(4Z,7Z,10Z,13Z,16Z,19Z-docosahexaenoyl)-sn-glycerol + H2O = 2-(4Z,7Z,10Z,13Z,16Z,19Z-docosahexaenoyl)-glycerol + octadecanoate + H(+)</text>
        <dbReference type="Rhea" id="RHEA:77107"/>
        <dbReference type="ChEBI" id="CHEBI:15377"/>
        <dbReference type="ChEBI" id="CHEBI:15378"/>
        <dbReference type="ChEBI" id="CHEBI:25629"/>
        <dbReference type="ChEBI" id="CHEBI:77129"/>
        <dbReference type="ChEBI" id="CHEBI:186738"/>
    </reaction>
</comment>
<evidence type="ECO:0000313" key="13">
    <source>
        <dbReference type="EMBL" id="GIX73763.1"/>
    </source>
</evidence>
<keyword evidence="2" id="KW-0378">Hydrolase</keyword>
<comment type="caution">
    <text evidence="13">The sequence shown here is derived from an EMBL/GenBank/DDBJ whole genome shotgun (WGS) entry which is preliminary data.</text>
</comment>
<gene>
    <name evidence="13" type="primary">abhd11</name>
    <name evidence="13" type="ORF">CEXT_19571</name>
</gene>
<dbReference type="GO" id="GO:0052689">
    <property type="term" value="F:carboxylic ester hydrolase activity"/>
    <property type="evidence" value="ECO:0007669"/>
    <property type="project" value="TreeGrafter"/>
</dbReference>
<organism evidence="13 14">
    <name type="scientific">Caerostris extrusa</name>
    <name type="common">Bark spider</name>
    <name type="synonym">Caerostris bankana</name>
    <dbReference type="NCBI Taxonomy" id="172846"/>
    <lineage>
        <taxon>Eukaryota</taxon>
        <taxon>Metazoa</taxon>
        <taxon>Ecdysozoa</taxon>
        <taxon>Arthropoda</taxon>
        <taxon>Chelicerata</taxon>
        <taxon>Arachnida</taxon>
        <taxon>Araneae</taxon>
        <taxon>Araneomorphae</taxon>
        <taxon>Entelegynae</taxon>
        <taxon>Araneoidea</taxon>
        <taxon>Araneidae</taxon>
        <taxon>Caerostris</taxon>
    </lineage>
</organism>
<dbReference type="EC" id="3.1.1.116" evidence="3"/>
<feature type="domain" description="AB hydrolase-1" evidence="12">
    <location>
        <begin position="19"/>
        <end position="265"/>
    </location>
</feature>
<comment type="catalytic activity">
    <reaction evidence="6">
        <text>a 1,3-diacyl-sn-glycerol + H2O = a 1-acyl-sn-glycerol + a fatty acid + H(+)</text>
        <dbReference type="Rhea" id="RHEA:38503"/>
        <dbReference type="ChEBI" id="CHEBI:15377"/>
        <dbReference type="ChEBI" id="CHEBI:15378"/>
        <dbReference type="ChEBI" id="CHEBI:28868"/>
        <dbReference type="ChEBI" id="CHEBI:64683"/>
        <dbReference type="ChEBI" id="CHEBI:77272"/>
    </reaction>
</comment>
<dbReference type="SUPFAM" id="SSF53474">
    <property type="entry name" value="alpha/beta-Hydrolases"/>
    <property type="match status" value="1"/>
</dbReference>
<dbReference type="Gene3D" id="3.40.50.1820">
    <property type="entry name" value="alpha/beta hydrolase"/>
    <property type="match status" value="1"/>
</dbReference>
<comment type="similarity">
    <text evidence="1">Belongs to the AB hydrolase superfamily.</text>
</comment>
<protein>
    <recommendedName>
        <fullName evidence="7">sn-1-specific diacylglycerol lipase ABHD11</fullName>
        <ecNumber evidence="3">3.1.1.116</ecNumber>
    </recommendedName>
    <alternativeName>
        <fullName evidence="4">Alpha/beta hydrolase domain-containing protein 11</fullName>
    </alternativeName>
</protein>
<evidence type="ECO:0000256" key="9">
    <source>
        <dbReference type="ARBA" id="ARBA00048504"/>
    </source>
</evidence>
<evidence type="ECO:0000259" key="12">
    <source>
        <dbReference type="Pfam" id="PF00561"/>
    </source>
</evidence>
<dbReference type="Pfam" id="PF00561">
    <property type="entry name" value="Abhydrolase_1"/>
    <property type="match status" value="1"/>
</dbReference>
<evidence type="ECO:0000313" key="14">
    <source>
        <dbReference type="Proteomes" id="UP001054945"/>
    </source>
</evidence>